<name>A0A1G4K4H9_9SACH</name>
<feature type="compositionally biased region" description="Polar residues" evidence="11">
    <location>
        <begin position="457"/>
        <end position="473"/>
    </location>
</feature>
<dbReference type="GO" id="GO:0030466">
    <property type="term" value="P:silent mating-type cassette heterochromatin formation"/>
    <property type="evidence" value="ECO:0007669"/>
    <property type="project" value="EnsemblFungi"/>
</dbReference>
<dbReference type="GO" id="GO:0006270">
    <property type="term" value="P:DNA replication initiation"/>
    <property type="evidence" value="ECO:0007669"/>
    <property type="project" value="EnsemblFungi"/>
</dbReference>
<keyword evidence="14" id="KW-1185">Reference proteome</keyword>
<dbReference type="InterPro" id="IPR003959">
    <property type="entry name" value="ATPase_AAA_core"/>
</dbReference>
<keyword evidence="7" id="KW-0460">Magnesium</keyword>
<dbReference type="Proteomes" id="UP000190274">
    <property type="component" value="Chromosome H"/>
</dbReference>
<dbReference type="GO" id="GO:0005524">
    <property type="term" value="F:ATP binding"/>
    <property type="evidence" value="ECO:0007669"/>
    <property type="project" value="UniProtKB-KW"/>
</dbReference>
<comment type="function">
    <text evidence="10">Component of the origin recognition complex (ORC) that binds origins of replication. DNA-binding is ATP-dependent, however specific DNA sequences that define origins of replication have not been identified so far. ORC is required to assemble the pre-replication complex necessary to initiate DNA replication.</text>
</comment>
<evidence type="ECO:0000256" key="1">
    <source>
        <dbReference type="ARBA" id="ARBA00004123"/>
    </source>
</evidence>
<dbReference type="InterPro" id="IPR043151">
    <property type="entry name" value="BAH_sf"/>
</dbReference>
<feature type="compositionally biased region" description="Polar residues" evidence="11">
    <location>
        <begin position="237"/>
        <end position="261"/>
    </location>
</feature>
<dbReference type="FunFam" id="3.40.50.300:FF:000199">
    <property type="entry name" value="Origin recognition complex subunit 1"/>
    <property type="match status" value="1"/>
</dbReference>
<dbReference type="AlphaFoldDB" id="A0A1G4K4H9"/>
<evidence type="ECO:0000256" key="4">
    <source>
        <dbReference type="ARBA" id="ARBA00022723"/>
    </source>
</evidence>
<dbReference type="InterPro" id="IPR027417">
    <property type="entry name" value="P-loop_NTPase"/>
</dbReference>
<dbReference type="Gene3D" id="1.10.8.60">
    <property type="match status" value="1"/>
</dbReference>
<keyword evidence="5 10" id="KW-0547">Nucleotide-binding</keyword>
<evidence type="ECO:0000256" key="8">
    <source>
        <dbReference type="ARBA" id="ARBA00023125"/>
    </source>
</evidence>
<feature type="compositionally biased region" description="Basic and acidic residues" evidence="11">
    <location>
        <begin position="266"/>
        <end position="277"/>
    </location>
</feature>
<feature type="compositionally biased region" description="Low complexity" evidence="11">
    <location>
        <begin position="324"/>
        <end position="340"/>
    </location>
</feature>
<keyword evidence="6 10" id="KW-0067">ATP-binding</keyword>
<dbReference type="GO" id="GO:0046872">
    <property type="term" value="F:metal ion binding"/>
    <property type="evidence" value="ECO:0007669"/>
    <property type="project" value="UniProtKB-KW"/>
</dbReference>
<dbReference type="Pfam" id="PF17872">
    <property type="entry name" value="AAA_lid_10"/>
    <property type="match status" value="1"/>
</dbReference>
<evidence type="ECO:0000313" key="14">
    <source>
        <dbReference type="Proteomes" id="UP000190274"/>
    </source>
</evidence>
<dbReference type="OrthoDB" id="1926878at2759"/>
<keyword evidence="4" id="KW-0479">Metal-binding</keyword>
<comment type="subunit">
    <text evidence="10">ORC is composed of six subunits.</text>
</comment>
<dbReference type="SUPFAM" id="SSF52540">
    <property type="entry name" value="P-loop containing nucleoside triphosphate hydrolases"/>
    <property type="match status" value="1"/>
</dbReference>
<dbReference type="Pfam" id="PF01426">
    <property type="entry name" value="BAH"/>
    <property type="match status" value="1"/>
</dbReference>
<feature type="compositionally biased region" description="Polar residues" evidence="11">
    <location>
        <begin position="341"/>
        <end position="353"/>
    </location>
</feature>
<dbReference type="Pfam" id="PF21312">
    <property type="entry name" value="WHD_ORC1"/>
    <property type="match status" value="1"/>
</dbReference>
<dbReference type="SUPFAM" id="SSF82061">
    <property type="entry name" value="BAH domain"/>
    <property type="match status" value="1"/>
</dbReference>
<dbReference type="STRING" id="1266660.A0A1G4K4H9"/>
<comment type="similarity">
    <text evidence="2 10">Belongs to the ORC1 family.</text>
</comment>
<dbReference type="PROSITE" id="PS51038">
    <property type="entry name" value="BAH"/>
    <property type="match status" value="1"/>
</dbReference>
<dbReference type="GO" id="GO:0006267">
    <property type="term" value="P:pre-replicative complex assembly involved in nuclear cell cycle DNA replication"/>
    <property type="evidence" value="ECO:0007669"/>
    <property type="project" value="EnsemblFungi"/>
</dbReference>
<proteinExistence type="inferred from homology"/>
<dbReference type="GO" id="GO:0003688">
    <property type="term" value="F:DNA replication origin binding"/>
    <property type="evidence" value="ECO:0007669"/>
    <property type="project" value="EnsemblFungi"/>
</dbReference>
<keyword evidence="9 10" id="KW-0539">Nucleus</keyword>
<protein>
    <recommendedName>
        <fullName evidence="10">Origin recognition complex subunit 1</fullName>
    </recommendedName>
</protein>
<reference evidence="13 14" key="1">
    <citation type="submission" date="2016-03" db="EMBL/GenBank/DDBJ databases">
        <authorList>
            <person name="Devillers H."/>
        </authorList>
    </citation>
    <scope>NUCLEOTIDE SEQUENCE [LARGE SCALE GENOMIC DNA]</scope>
    <source>
        <strain evidence="13">CBS 10888</strain>
    </source>
</reference>
<dbReference type="GO" id="GO:0031261">
    <property type="term" value="C:DNA replication preinitiation complex"/>
    <property type="evidence" value="ECO:0007669"/>
    <property type="project" value="EnsemblFungi"/>
</dbReference>
<dbReference type="PANTHER" id="PTHR10763:SF23">
    <property type="entry name" value="ORIGIN RECOGNITION COMPLEX SUBUNIT 1"/>
    <property type="match status" value="1"/>
</dbReference>
<dbReference type="GO" id="GO:0033314">
    <property type="term" value="P:mitotic DNA replication checkpoint signaling"/>
    <property type="evidence" value="ECO:0007669"/>
    <property type="project" value="TreeGrafter"/>
</dbReference>
<dbReference type="GO" id="GO:0031491">
    <property type="term" value="F:nucleosome binding"/>
    <property type="evidence" value="ECO:0007669"/>
    <property type="project" value="EnsemblFungi"/>
</dbReference>
<evidence type="ECO:0000256" key="7">
    <source>
        <dbReference type="ARBA" id="ARBA00022842"/>
    </source>
</evidence>
<dbReference type="GO" id="GO:0034728">
    <property type="term" value="P:nucleosome organization"/>
    <property type="evidence" value="ECO:0007669"/>
    <property type="project" value="EnsemblFungi"/>
</dbReference>
<sequence>MARNQREFEGWEIIKRDSEGQLLENDIETRRSRRRGDRGGEREHISLLRLSDQTELRCGDSIMMRDEQLDSFSIYMIHEIRLNTLNHPVEIWAFTYLRIFEFDKLEYILASDLKLSPETSNLDDLRDKEISNLFEKTVHSDELGLTAELCEIYLTDYISKVRVLDAREFFSSHAEQSKHKHFLVQYACEPSGVSFNKVDIHRAERNVVMMEPKSSHRYVKELTLKGPSTKGRKKPATSKQLGASPSPSPLLQQKTGTSILSINRPELQEGKVQERAYGEAGQASDEESNISSSQEVDDFQDATDGLRQFNTKGTNVILMENARSSSSSSSSNSSVSSDTSKGPSTPEAHNQGNGHKFSGEKRNRSTPGTKNMENEKTGEEIEQNDGYEGDDLENENDNVPEREEEIEDDEGEDGEDEEEDEEDEEDEETGATDDEAEDSEDEPERIARSTRKRSLRTGVSSPQKRTRSSKAVTSSKSNKVNGSNSVGLKKYTKKNVSRAKKAYTSFSKRFKRTQDIPDLTKLAEFNQDQIDLDVAALESKLRSPKKQHTTETIFSKVKQQLYTSHGKDSIMKASNFDDYLPARENEFASIYLSLYSAIEAGTGTTVYVAGTPGVGKTLTVREVVKELLQSVDQNELPKFQYVEINGLKMIKPSDSYEVLWNKISGERLTSGAAMESLEFYFNKVPKNKKRPILVLLDELDALVTKSQDVMYNFFNWTTYTNAKLVVVAVANTMDLPERQLGNKVSSRIGFTRIMFTGYNHDELKTIINLRLKGLNESYFYVDAKNGSAHIITDENETPDFDPSDMLKVKLKIAPDAIEIASRKIASVSGDARRALKACKRAVEIAEHDYMERHGYGYDGTEKLPPKKLTRESIFADDENVQYVKIFHIMKALNESVTSPVVLFMTNLPFTTKLFLHSMVALIRKTGCQEQPLGDIVDEIKSSIDANGKNKYIVEMQRVLFNQDKELTLEQLRIVSWEFLVNQLIEAGIIIRQNLKNERLSAIKFSVSLEDVKFALDQDKVMKTI</sequence>
<dbReference type="EMBL" id="LT598461">
    <property type="protein sequence ID" value="SCU98668.1"/>
    <property type="molecule type" value="Genomic_DNA"/>
</dbReference>
<evidence type="ECO:0000256" key="3">
    <source>
        <dbReference type="ARBA" id="ARBA00022705"/>
    </source>
</evidence>
<keyword evidence="8 10" id="KW-0238">DNA-binding</keyword>
<evidence type="ECO:0000256" key="10">
    <source>
        <dbReference type="RuleBase" id="RU365058"/>
    </source>
</evidence>
<evidence type="ECO:0000256" key="9">
    <source>
        <dbReference type="ARBA" id="ARBA00023242"/>
    </source>
</evidence>
<evidence type="ECO:0000259" key="12">
    <source>
        <dbReference type="PROSITE" id="PS51038"/>
    </source>
</evidence>
<feature type="region of interest" description="Disordered" evidence="11">
    <location>
        <begin position="223"/>
        <end position="295"/>
    </location>
</feature>
<feature type="region of interest" description="Disordered" evidence="11">
    <location>
        <begin position="321"/>
        <end position="488"/>
    </location>
</feature>
<dbReference type="GO" id="GO:0005656">
    <property type="term" value="C:nuclear pre-replicative complex"/>
    <property type="evidence" value="ECO:0007669"/>
    <property type="project" value="EnsemblFungi"/>
</dbReference>
<comment type="subcellular location">
    <subcellularLocation>
        <location evidence="1 10">Nucleus</location>
    </subcellularLocation>
</comment>
<dbReference type="InterPro" id="IPR048867">
    <property type="entry name" value="WHD_ORC1"/>
</dbReference>
<dbReference type="GO" id="GO:0043007">
    <property type="term" value="P:maintenance of rDNA"/>
    <property type="evidence" value="ECO:0007669"/>
    <property type="project" value="EnsemblFungi"/>
</dbReference>
<dbReference type="GO" id="GO:0016887">
    <property type="term" value="F:ATP hydrolysis activity"/>
    <property type="evidence" value="ECO:0007669"/>
    <property type="project" value="EnsemblFungi"/>
</dbReference>
<dbReference type="InterPro" id="IPR003593">
    <property type="entry name" value="AAA+_ATPase"/>
</dbReference>
<evidence type="ECO:0000256" key="6">
    <source>
        <dbReference type="ARBA" id="ARBA00022840"/>
    </source>
</evidence>
<evidence type="ECO:0000256" key="2">
    <source>
        <dbReference type="ARBA" id="ARBA00008398"/>
    </source>
</evidence>
<organism evidence="13 14">
    <name type="scientific">Lachancea dasiensis</name>
    <dbReference type="NCBI Taxonomy" id="1072105"/>
    <lineage>
        <taxon>Eukaryota</taxon>
        <taxon>Fungi</taxon>
        <taxon>Dikarya</taxon>
        <taxon>Ascomycota</taxon>
        <taxon>Saccharomycotina</taxon>
        <taxon>Saccharomycetes</taxon>
        <taxon>Saccharomycetales</taxon>
        <taxon>Saccharomycetaceae</taxon>
        <taxon>Lachancea</taxon>
    </lineage>
</organism>
<evidence type="ECO:0000313" key="13">
    <source>
        <dbReference type="EMBL" id="SCU98668.1"/>
    </source>
</evidence>
<gene>
    <name evidence="13" type="ORF">LADA_0H14620G</name>
</gene>
<dbReference type="InterPro" id="IPR001025">
    <property type="entry name" value="BAH_dom"/>
</dbReference>
<dbReference type="SMART" id="SM00382">
    <property type="entry name" value="AAA"/>
    <property type="match status" value="1"/>
</dbReference>
<dbReference type="GO" id="GO:0005664">
    <property type="term" value="C:nuclear origin of replication recognition complex"/>
    <property type="evidence" value="ECO:0007669"/>
    <property type="project" value="EnsemblFungi"/>
</dbReference>
<evidence type="ECO:0000256" key="5">
    <source>
        <dbReference type="ARBA" id="ARBA00022741"/>
    </source>
</evidence>
<dbReference type="Gene3D" id="2.30.30.490">
    <property type="match status" value="1"/>
</dbReference>
<dbReference type="InterPro" id="IPR041083">
    <property type="entry name" value="AAA_lid_10"/>
</dbReference>
<accession>A0A1G4K4H9</accession>
<evidence type="ECO:0000256" key="11">
    <source>
        <dbReference type="SAM" id="MobiDB-lite"/>
    </source>
</evidence>
<dbReference type="Gene3D" id="3.40.50.300">
    <property type="entry name" value="P-loop containing nucleotide triphosphate hydrolases"/>
    <property type="match status" value="1"/>
</dbReference>
<feature type="compositionally biased region" description="Low complexity" evidence="11">
    <location>
        <begin position="474"/>
        <end position="487"/>
    </location>
</feature>
<dbReference type="SMART" id="SM00439">
    <property type="entry name" value="BAH"/>
    <property type="match status" value="1"/>
</dbReference>
<dbReference type="InterPro" id="IPR050311">
    <property type="entry name" value="ORC1/CDC6"/>
</dbReference>
<dbReference type="CDD" id="cd00009">
    <property type="entry name" value="AAA"/>
    <property type="match status" value="1"/>
</dbReference>
<dbReference type="Pfam" id="PF00004">
    <property type="entry name" value="AAA"/>
    <property type="match status" value="1"/>
</dbReference>
<keyword evidence="3 10" id="KW-0235">DNA replication</keyword>
<dbReference type="PANTHER" id="PTHR10763">
    <property type="entry name" value="CELL DIVISION CONTROL PROTEIN 6-RELATED"/>
    <property type="match status" value="1"/>
</dbReference>
<feature type="domain" description="BAH" evidence="12">
    <location>
        <begin position="54"/>
        <end position="199"/>
    </location>
</feature>
<feature type="compositionally biased region" description="Acidic residues" evidence="11">
    <location>
        <begin position="380"/>
        <end position="443"/>
    </location>
</feature>